<dbReference type="InterPro" id="IPR014031">
    <property type="entry name" value="Ketoacyl_synth_C"/>
</dbReference>
<dbReference type="Gene3D" id="3.30.70.3290">
    <property type="match status" value="1"/>
</dbReference>
<dbReference type="Pfam" id="PF02801">
    <property type="entry name" value="Ketoacyl-synt_C"/>
    <property type="match status" value="1"/>
</dbReference>
<dbReference type="GO" id="GO:0006633">
    <property type="term" value="P:fatty acid biosynthetic process"/>
    <property type="evidence" value="ECO:0007669"/>
    <property type="project" value="TreeGrafter"/>
</dbReference>
<evidence type="ECO:0000259" key="1">
    <source>
        <dbReference type="PROSITE" id="PS52004"/>
    </source>
</evidence>
<dbReference type="Pfam" id="PF16197">
    <property type="entry name" value="KAsynt_C_assoc"/>
    <property type="match status" value="1"/>
</dbReference>
<dbReference type="InterPro" id="IPR050091">
    <property type="entry name" value="PKS_NRPS_Biosynth_Enz"/>
</dbReference>
<dbReference type="GO" id="GO:0004312">
    <property type="term" value="F:fatty acid synthase activity"/>
    <property type="evidence" value="ECO:0007669"/>
    <property type="project" value="TreeGrafter"/>
</dbReference>
<dbReference type="InterPro" id="IPR032821">
    <property type="entry name" value="PKS_assoc"/>
</dbReference>
<dbReference type="PROSITE" id="PS52004">
    <property type="entry name" value="KS3_2"/>
    <property type="match status" value="1"/>
</dbReference>
<dbReference type="InterPro" id="IPR001227">
    <property type="entry name" value="Ac_transferase_dom_sf"/>
</dbReference>
<sequence length="236" mass="26490">EWHGTGTKKGDPIEVAAIHNALRGRRRKRQPLWIGSVKSNIGHLENASGIVSIIKGAMMLERGFILPNADFEKPNEEIPLSEWDMKVSISSVPTAQKPWPANQRYLAVNSFGFSGSNAHCVLERPPRPEAVEFSESDNLTKRLFVLSANDDKALQRMMYELGVSLEQHAELYQMTLTRNLAYTLCQRRSHHPCRVAFVANSCSDLALALNRPDVSPYRMLKSPKVSFVFTGQGAQW</sequence>
<feature type="domain" description="Ketosynthase family 3 (KS3)" evidence="1">
    <location>
        <begin position="1"/>
        <end position="124"/>
    </location>
</feature>
<dbReference type="InterPro" id="IPR020841">
    <property type="entry name" value="PKS_Beta-ketoAc_synthase_dom"/>
</dbReference>
<dbReference type="GO" id="GO:0044550">
    <property type="term" value="P:secondary metabolite biosynthetic process"/>
    <property type="evidence" value="ECO:0007669"/>
    <property type="project" value="TreeGrafter"/>
</dbReference>
<reference evidence="2" key="1">
    <citation type="journal article" date="2009" name="Soil Biol. Biochem.">
        <title>Detection of expressed fungal Type I polyketide synthase genes in a forest soil.</title>
        <authorList>
            <person name="Kellner H."/>
            <person name="Zak D.R."/>
        </authorList>
    </citation>
    <scope>NUCLEOTIDE SEQUENCE</scope>
</reference>
<feature type="non-terminal residue" evidence="2">
    <location>
        <position position="1"/>
    </location>
</feature>
<feature type="non-terminal residue" evidence="2">
    <location>
        <position position="236"/>
    </location>
</feature>
<proteinExistence type="predicted"/>
<dbReference type="AlphaFoldDB" id="C5H9F0"/>
<dbReference type="SMART" id="SM00825">
    <property type="entry name" value="PKS_KS"/>
    <property type="match status" value="1"/>
</dbReference>
<dbReference type="InterPro" id="IPR016039">
    <property type="entry name" value="Thiolase-like"/>
</dbReference>
<dbReference type="Gene3D" id="3.40.47.10">
    <property type="match status" value="1"/>
</dbReference>
<dbReference type="Gene3D" id="3.40.366.10">
    <property type="entry name" value="Malonyl-Coenzyme A Acyl Carrier Protein, domain 2"/>
    <property type="match status" value="1"/>
</dbReference>
<protein>
    <submittedName>
        <fullName evidence="2">Type I polyketide synthase</fullName>
    </submittedName>
</protein>
<dbReference type="PANTHER" id="PTHR43775">
    <property type="entry name" value="FATTY ACID SYNTHASE"/>
    <property type="match status" value="1"/>
</dbReference>
<organism evidence="2">
    <name type="scientific">uncultured fungus</name>
    <dbReference type="NCBI Taxonomy" id="175245"/>
    <lineage>
        <taxon>Eukaryota</taxon>
        <taxon>Fungi</taxon>
        <taxon>environmental samples</taxon>
    </lineage>
</organism>
<dbReference type="SUPFAM" id="SSF53901">
    <property type="entry name" value="Thiolase-like"/>
    <property type="match status" value="1"/>
</dbReference>
<dbReference type="CDD" id="cd00833">
    <property type="entry name" value="PKS"/>
    <property type="match status" value="1"/>
</dbReference>
<name>C5H9F0_9FUNG</name>
<dbReference type="PANTHER" id="PTHR43775:SF13">
    <property type="entry name" value="POLYKETIDE SYNTHASE 1"/>
    <property type="match status" value="1"/>
</dbReference>
<dbReference type="EMBL" id="FJ232791">
    <property type="protein sequence ID" value="ACN23063.1"/>
    <property type="molecule type" value="Genomic_DNA"/>
</dbReference>
<evidence type="ECO:0000313" key="2">
    <source>
        <dbReference type="EMBL" id="ACN23063.1"/>
    </source>
</evidence>
<accession>C5H9F0</accession>